<dbReference type="GO" id="GO:0000049">
    <property type="term" value="F:tRNA binding"/>
    <property type="evidence" value="ECO:0007669"/>
    <property type="project" value="InterPro"/>
</dbReference>
<proteinExistence type="inferred from homology"/>
<feature type="domain" description="Aminoacyl-tRNA synthetase class I anticodon-binding" evidence="12">
    <location>
        <begin position="344"/>
        <end position="488"/>
    </location>
</feature>
<dbReference type="PANTHER" id="PTHR43311:SF2">
    <property type="entry name" value="GLUTAMATE--TRNA LIGASE, MITOCHONDRIAL-RELATED"/>
    <property type="match status" value="1"/>
</dbReference>
<comment type="function">
    <text evidence="10">Catalyzes the attachment of glutamate to tRNA(Glu) in a two-step reaction: glutamate is first activated by ATP to form Glu-AMP and then transferred to the acceptor end of tRNA(Glu).</text>
</comment>
<evidence type="ECO:0000259" key="11">
    <source>
        <dbReference type="Pfam" id="PF00749"/>
    </source>
</evidence>
<evidence type="ECO:0000256" key="2">
    <source>
        <dbReference type="ARBA" id="ARBA00022490"/>
    </source>
</evidence>
<dbReference type="GO" id="GO:0005829">
    <property type="term" value="C:cytosol"/>
    <property type="evidence" value="ECO:0007669"/>
    <property type="project" value="TreeGrafter"/>
</dbReference>
<dbReference type="Gene3D" id="3.40.50.620">
    <property type="entry name" value="HUPs"/>
    <property type="match status" value="1"/>
</dbReference>
<evidence type="ECO:0000256" key="4">
    <source>
        <dbReference type="ARBA" id="ARBA00022723"/>
    </source>
</evidence>
<dbReference type="InterPro" id="IPR008925">
    <property type="entry name" value="aa_tRNA-synth_I_cd-bd_sf"/>
</dbReference>
<dbReference type="SUPFAM" id="SSF52374">
    <property type="entry name" value="Nucleotidylyl transferase"/>
    <property type="match status" value="1"/>
</dbReference>
<keyword evidence="4" id="KW-0479">Metal-binding</keyword>
<keyword evidence="5 10" id="KW-0547">Nucleotide-binding</keyword>
<dbReference type="GO" id="GO:0005524">
    <property type="term" value="F:ATP binding"/>
    <property type="evidence" value="ECO:0007669"/>
    <property type="project" value="UniProtKB-UniRule"/>
</dbReference>
<keyword evidence="9 10" id="KW-0030">Aminoacyl-tRNA synthetase</keyword>
<feature type="domain" description="Glutamyl/glutaminyl-tRNA synthetase class Ib catalytic" evidence="11">
    <location>
        <begin position="7"/>
        <end position="330"/>
    </location>
</feature>
<dbReference type="PRINTS" id="PR00987">
    <property type="entry name" value="TRNASYNTHGLU"/>
</dbReference>
<evidence type="ECO:0000256" key="6">
    <source>
        <dbReference type="ARBA" id="ARBA00022833"/>
    </source>
</evidence>
<dbReference type="PANTHER" id="PTHR43311">
    <property type="entry name" value="GLUTAMATE--TRNA LIGASE"/>
    <property type="match status" value="1"/>
</dbReference>
<dbReference type="EC" id="6.1.1.17" evidence="10"/>
<dbReference type="CDD" id="cd00808">
    <property type="entry name" value="GluRS_core"/>
    <property type="match status" value="1"/>
</dbReference>
<comment type="caution">
    <text evidence="10">Lacks conserved residue(s) required for the propagation of feature annotation.</text>
</comment>
<feature type="short sequence motif" description="'HIGH' region" evidence="10">
    <location>
        <begin position="13"/>
        <end position="23"/>
    </location>
</feature>
<dbReference type="Pfam" id="PF19269">
    <property type="entry name" value="Anticodon_2"/>
    <property type="match status" value="1"/>
</dbReference>
<dbReference type="HAMAP" id="MF_00022">
    <property type="entry name" value="Glu_tRNA_synth_type1"/>
    <property type="match status" value="1"/>
</dbReference>
<dbReference type="InterPro" id="IPR049940">
    <property type="entry name" value="GluQ/Sye"/>
</dbReference>
<dbReference type="InterPro" id="IPR020058">
    <property type="entry name" value="Glu/Gln-tRNA-synth_Ib_cat-dom"/>
</dbReference>
<dbReference type="InterPro" id="IPR020752">
    <property type="entry name" value="Glu-tRNA-synth_I_codon-bd_sub1"/>
</dbReference>
<evidence type="ECO:0000256" key="10">
    <source>
        <dbReference type="HAMAP-Rule" id="MF_00022"/>
    </source>
</evidence>
<evidence type="ECO:0000259" key="12">
    <source>
        <dbReference type="Pfam" id="PF19269"/>
    </source>
</evidence>
<reference evidence="13 14" key="1">
    <citation type="submission" date="2017-11" db="EMBL/GenBank/DDBJ databases">
        <title>Evolution of Phototrophy in the Chloroflexi Phylum Driven by Horizontal Gene Transfer.</title>
        <authorList>
            <person name="Ward L.M."/>
            <person name="Hemp J."/>
            <person name="Shih P.M."/>
            <person name="Mcglynn S.E."/>
            <person name="Fischer W."/>
        </authorList>
    </citation>
    <scope>NUCLEOTIDE SEQUENCE [LARGE SCALE GENOMIC DNA]</scope>
    <source>
        <strain evidence="13">JP3_13</strain>
    </source>
</reference>
<evidence type="ECO:0000313" key="14">
    <source>
        <dbReference type="Proteomes" id="UP000229681"/>
    </source>
</evidence>
<keyword evidence="2 10" id="KW-0963">Cytoplasm</keyword>
<evidence type="ECO:0000313" key="13">
    <source>
        <dbReference type="EMBL" id="PJF36882.1"/>
    </source>
</evidence>
<comment type="similarity">
    <text evidence="1 10">Belongs to the class-I aminoacyl-tRNA synthetase family. Glutamate--tRNA ligase type 1 subfamily.</text>
</comment>
<evidence type="ECO:0000256" key="3">
    <source>
        <dbReference type="ARBA" id="ARBA00022598"/>
    </source>
</evidence>
<dbReference type="Gene3D" id="1.10.10.350">
    <property type="match status" value="1"/>
</dbReference>
<dbReference type="InterPro" id="IPR045462">
    <property type="entry name" value="aa-tRNA-synth_I_cd-bd"/>
</dbReference>
<dbReference type="AlphaFoldDB" id="A0A2M8PH67"/>
<comment type="subcellular location">
    <subcellularLocation>
        <location evidence="10">Cytoplasm</location>
    </subcellularLocation>
</comment>
<dbReference type="InterPro" id="IPR001412">
    <property type="entry name" value="aa-tRNA-synth_I_CS"/>
</dbReference>
<dbReference type="NCBIfam" id="TIGR00464">
    <property type="entry name" value="gltX_bact"/>
    <property type="match status" value="1"/>
</dbReference>
<organism evidence="13 14">
    <name type="scientific">Candidatus Thermofonsia Clade 1 bacterium</name>
    <dbReference type="NCBI Taxonomy" id="2364210"/>
    <lineage>
        <taxon>Bacteria</taxon>
        <taxon>Bacillati</taxon>
        <taxon>Chloroflexota</taxon>
        <taxon>Candidatus Thermofontia</taxon>
        <taxon>Candidatus Thermofonsia Clade 1</taxon>
    </lineage>
</organism>
<evidence type="ECO:0000256" key="1">
    <source>
        <dbReference type="ARBA" id="ARBA00007894"/>
    </source>
</evidence>
<dbReference type="InterPro" id="IPR000924">
    <property type="entry name" value="Glu/Gln-tRNA-synth"/>
</dbReference>
<dbReference type="GO" id="GO:0008270">
    <property type="term" value="F:zinc ion binding"/>
    <property type="evidence" value="ECO:0007669"/>
    <property type="project" value="InterPro"/>
</dbReference>
<evidence type="ECO:0000256" key="9">
    <source>
        <dbReference type="ARBA" id="ARBA00023146"/>
    </source>
</evidence>
<dbReference type="SUPFAM" id="SSF48163">
    <property type="entry name" value="An anticodon-binding domain of class I aminoacyl-tRNA synthetases"/>
    <property type="match status" value="1"/>
</dbReference>
<comment type="catalytic activity">
    <reaction evidence="10">
        <text>tRNA(Glu) + L-glutamate + ATP = L-glutamyl-tRNA(Glu) + AMP + diphosphate</text>
        <dbReference type="Rhea" id="RHEA:23540"/>
        <dbReference type="Rhea" id="RHEA-COMP:9663"/>
        <dbReference type="Rhea" id="RHEA-COMP:9680"/>
        <dbReference type="ChEBI" id="CHEBI:29985"/>
        <dbReference type="ChEBI" id="CHEBI:30616"/>
        <dbReference type="ChEBI" id="CHEBI:33019"/>
        <dbReference type="ChEBI" id="CHEBI:78442"/>
        <dbReference type="ChEBI" id="CHEBI:78520"/>
        <dbReference type="ChEBI" id="CHEBI:456215"/>
        <dbReference type="EC" id="6.1.1.17"/>
    </reaction>
</comment>
<dbReference type="PROSITE" id="PS00178">
    <property type="entry name" value="AA_TRNA_LIGASE_I"/>
    <property type="match status" value="1"/>
</dbReference>
<dbReference type="InterPro" id="IPR020751">
    <property type="entry name" value="aa-tRNA-synth_I_codon-bd_sub2"/>
</dbReference>
<dbReference type="GO" id="GO:0004818">
    <property type="term" value="F:glutamate-tRNA ligase activity"/>
    <property type="evidence" value="ECO:0007669"/>
    <property type="project" value="UniProtKB-UniRule"/>
</dbReference>
<dbReference type="Pfam" id="PF00749">
    <property type="entry name" value="tRNA-synt_1c"/>
    <property type="match status" value="1"/>
</dbReference>
<feature type="binding site" evidence="10">
    <location>
        <position position="257"/>
    </location>
    <ligand>
        <name>ATP</name>
        <dbReference type="ChEBI" id="CHEBI:30616"/>
    </ligand>
</feature>
<dbReference type="GO" id="GO:0006424">
    <property type="term" value="P:glutamyl-tRNA aminoacylation"/>
    <property type="evidence" value="ECO:0007669"/>
    <property type="project" value="UniProtKB-UniRule"/>
</dbReference>
<comment type="caution">
    <text evidence="13">The sequence shown here is derived from an EMBL/GenBank/DDBJ whole genome shotgun (WGS) entry which is preliminary data.</text>
</comment>
<gene>
    <name evidence="10" type="primary">gltX</name>
    <name evidence="13" type="ORF">CUN49_03200</name>
</gene>
<evidence type="ECO:0000256" key="7">
    <source>
        <dbReference type="ARBA" id="ARBA00022840"/>
    </source>
</evidence>
<dbReference type="Gene3D" id="1.10.8.70">
    <property type="entry name" value="Glutamate-tRNA synthetase, class I, anticodon-binding domain 1"/>
    <property type="match status" value="1"/>
</dbReference>
<dbReference type="EMBL" id="PGTM01000026">
    <property type="protein sequence ID" value="PJF36882.1"/>
    <property type="molecule type" value="Genomic_DNA"/>
</dbReference>
<evidence type="ECO:0000256" key="8">
    <source>
        <dbReference type="ARBA" id="ARBA00022917"/>
    </source>
</evidence>
<feature type="short sequence motif" description="'KMSKS' region" evidence="10">
    <location>
        <begin position="254"/>
        <end position="258"/>
    </location>
</feature>
<keyword evidence="6" id="KW-0862">Zinc</keyword>
<dbReference type="InterPro" id="IPR033910">
    <property type="entry name" value="GluRS_core"/>
</dbReference>
<keyword evidence="8 10" id="KW-0648">Protein biosynthesis</keyword>
<name>A0A2M8PH67_9CHLR</name>
<evidence type="ECO:0000256" key="5">
    <source>
        <dbReference type="ARBA" id="ARBA00022741"/>
    </source>
</evidence>
<sequence>MSDSRPVRVRFAPSPTGDLHIGGVRTAQFNWMFARRHGGKFILRIEDTDQKRTQEHSLSGIIDGLRWAGLHWDEGPDIGGPYGPYIQSERLAHYQYWANWLVEHGKAYRAYETPEELELISAARKANGLPPGYDRRARSLTPEDWARLDAQGKPYVIRLKVPLEEETVFEDMVRGIIRVRNETLQDAVLLKADGFPTYHLAHMVDDHLMEISHVIRAEEWIPSTPLHVILYQAFGWEMPKFCHVPVILHPSGGKISKRKHPEASISYFIKGGYLPEAVTNFLCNVGWNYGKTDEKGEEIQVFTKEEAAEVFDITRVTQTGTKFDVVKLKWLNGEWIRRLSDEDLARRLQPFFQAAGLNAPYEILLKVAPLLKERIKLLTEAVEMAGFLFRDDVPTPELSALIPKGLTAEQTRAALQLAHDALAALPDFECATQEAALRHGAEQLGIKTGQFFSPIRLAVTGQSVSPPLFEIMAIIGREKVLARLARAIAALQAAP</sequence>
<keyword evidence="7 10" id="KW-0067">ATP-binding</keyword>
<comment type="subunit">
    <text evidence="10">Monomer.</text>
</comment>
<accession>A0A2M8PH67</accession>
<keyword evidence="3 10" id="KW-0436">Ligase</keyword>
<dbReference type="InterPro" id="IPR014729">
    <property type="entry name" value="Rossmann-like_a/b/a_fold"/>
</dbReference>
<dbReference type="FunFam" id="3.40.50.620:FF:000045">
    <property type="entry name" value="Glutamate--tRNA ligase, mitochondrial"/>
    <property type="match status" value="1"/>
</dbReference>
<protein>
    <recommendedName>
        <fullName evidence="10">Glutamate--tRNA ligase</fullName>
        <ecNumber evidence="10">6.1.1.17</ecNumber>
    </recommendedName>
    <alternativeName>
        <fullName evidence="10">Glutamyl-tRNA synthetase</fullName>
        <shortName evidence="10">GluRS</shortName>
    </alternativeName>
</protein>
<dbReference type="InterPro" id="IPR004527">
    <property type="entry name" value="Glu-tRNA-ligase_bac/mito"/>
</dbReference>
<dbReference type="Proteomes" id="UP000229681">
    <property type="component" value="Unassembled WGS sequence"/>
</dbReference>